<feature type="compositionally biased region" description="Basic and acidic residues" evidence="1">
    <location>
        <begin position="848"/>
        <end position="860"/>
    </location>
</feature>
<gene>
    <name evidence="3" type="ORF">LPMP_354810</name>
</gene>
<feature type="region of interest" description="Disordered" evidence="1">
    <location>
        <begin position="710"/>
        <end position="870"/>
    </location>
</feature>
<keyword evidence="2" id="KW-0812">Transmembrane</keyword>
<feature type="transmembrane region" description="Helical" evidence="2">
    <location>
        <begin position="300"/>
        <end position="317"/>
    </location>
</feature>
<sequence>MRRAHRHSDGHGVGGVMSDASAVVFAAEEAACTEPQKFISADRNLSSDAGYCHGSANDAAGQATLLELLWRRVDHLISDISYTIEERFIIPQKISAMPGLIEEEVTHRRSFLVLVGHFISIVIVMVIAAYSHRLSHLMSGVSPVVGEILFCASHLSQVTQEQLGWSLFCNGFLSFSTRDWAVVEGGVSGGVVMSNGAAGHGSKRQMLGAIGGGGIGANGALAGGSQGWAGMGSGGAGGMMVCPNTGGSLVRYLLGRKANNMIRHEPLRSYLYSSFYSPSAFLVEQTAWFVLLATTMDVVTMQRLAVAVFFANVVGWLPVYSVKLLARLGTALAVVFIFLIPFYEVDDTVTFTLVHHSVYHVLSAYCASLCITLLFAETLLFDDVRRVLVQGVVTLPQRLLRVAGHLSVVTKLVRGCMWLRCEYLYFVDFYFFLGIMCWLSLVLMETGAGISVFATAALVITVPSLVGNGWMATPMRALKDTVIYVGFYVVTALLLFHVVPWSGLAFLSNAVQSAAVLLLMAARCEYKQPGGSAYLILWVTMMCVYMYLKSSATRGMSRSLVWATNNSNSRANFEKVTHAVWYGVPEVEGAVFDLLRIVFIAFWQFLFKGLSEEGVQLLHFNVVVFGSMLLLSTAVRAVVVEGVRFSSPGQWVLPSAEATSTPAAASTPTSATVAAMKGEHNVGAAQVFPGRDSSSSSRGVSNALSCSAPAPSSFAKSKSTQPCGGAKTSSLSTASSARRSWQAPSRTAAADGNTYVGGAGRGGAATPGVAGSEETVTDTRVALIKTTNEGKEAAREVESVPRGGGGEKSTSPASSAAMDEFVTEDERAPAALEGGTVTSRTPQTSECDAQKSKGGGDPKKQSFRPVTASVAQNRCSAETVDETAAQKRTHPQPICTLDKSSEMVARVFQRDASNIFKETSRSASLEESMNYNATVLTSSICRSDVSSTTPFSLHHEHSTCFTSRSSTTVEILWEARRERHEEDREKVPLREQERPKTPSSTTSGALSTPHSMTTTECEGEEQRRQTSKSSLKQKKTPETGTMTCSSQGTVLPLPRSRVEELKVPGVPMTGPSANSRQSDVTEGKEAVRGKKAVADARAPGASAGKAASLTALTVSADSASAAVVIETGPKDDRGKAARANSEGKKADGKVKAAVGKNAKSKAATESPAGDEKVVAPTVTQWPAPFPLPKPRHEQTAAAEASATVIVKAPAAAGKSTPGQTANGEKCGKKATVPTMSNKEGVMNTRKAAAAAPERTQTLAGAAAATASSSQSVMAAPAVLPVPLPRSAQVADAEGTVQSAQTPVESGELALEEPVQRPWRDARWANAVSRLSLAVETDGPAWEPASEPKQEVKGKHSAALTADDGEEPDDGYDLDGVLSFLRLKVDYSSVMDDEEDRSNSVSSNADDRHNPTSFRHFESPEDSTVAVQTPLTNGHVVKCGLSGSTDSGVPANVFSTVPQPHDCVNSAHGSLALAQPSRSESLMESSQDTFQAIQSAPEWTAKGRSSFGDLCTNSVASANNNITNASGNYVPNGASSPGFHVFSIHPTATGISTAASSSLSPQPQSVHMGIASHGSAPLFPVAMESCMESSVTAHHIDFNAAGTSFGYYQVPQVAVPPSPPMDSRQSSSSHMPFSVSTVNLSASPMSSLSSLGRTNTDTGIDQNGVLSRLHVIPNSRMAMSEQMAMQQSPQTMMVMMRTPDGQMGLYPMVYNQPMPLLDASGLMQQTQRAQVTAQQQQPVYASAPLLQGHSGMVGYQIAPDGSYVMTTTSEVLQQTMNQHQQHQEPHQRFCYD</sequence>
<feature type="compositionally biased region" description="Basic and acidic residues" evidence="1">
    <location>
        <begin position="1129"/>
        <end position="1150"/>
    </location>
</feature>
<accession>A0A088SLD3</accession>
<feature type="compositionally biased region" description="Gly residues" evidence="1">
    <location>
        <begin position="755"/>
        <end position="765"/>
    </location>
</feature>
<feature type="region of interest" description="Disordered" evidence="1">
    <location>
        <begin position="1129"/>
        <end position="1172"/>
    </location>
</feature>
<feature type="transmembrane region" description="Helical" evidence="2">
    <location>
        <begin position="531"/>
        <end position="548"/>
    </location>
</feature>
<feature type="transmembrane region" description="Helical" evidence="2">
    <location>
        <begin position="358"/>
        <end position="376"/>
    </location>
</feature>
<feature type="region of interest" description="Disordered" evidence="1">
    <location>
        <begin position="977"/>
        <end position="1102"/>
    </location>
</feature>
<dbReference type="Proteomes" id="UP000063063">
    <property type="component" value="Chromosome 35"/>
</dbReference>
<proteinExistence type="predicted"/>
<feature type="region of interest" description="Disordered" evidence="1">
    <location>
        <begin position="1211"/>
        <end position="1231"/>
    </location>
</feature>
<feature type="transmembrane region" description="Helical" evidence="2">
    <location>
        <begin position="324"/>
        <end position="343"/>
    </location>
</feature>
<dbReference type="RefSeq" id="XP_010703412.1">
    <property type="nucleotide sequence ID" value="XM_010705110.1"/>
</dbReference>
<feature type="transmembrane region" description="Helical" evidence="2">
    <location>
        <begin position="482"/>
        <end position="499"/>
    </location>
</feature>
<feature type="region of interest" description="Disordered" evidence="1">
    <location>
        <begin position="1390"/>
        <end position="1421"/>
    </location>
</feature>
<feature type="transmembrane region" description="Helical" evidence="2">
    <location>
        <begin position="111"/>
        <end position="130"/>
    </location>
</feature>
<feature type="compositionally biased region" description="Polar residues" evidence="1">
    <location>
        <begin position="1038"/>
        <end position="1049"/>
    </location>
</feature>
<feature type="compositionally biased region" description="Low complexity" evidence="1">
    <location>
        <begin position="710"/>
        <end position="719"/>
    </location>
</feature>
<feature type="compositionally biased region" description="Low complexity" evidence="1">
    <location>
        <begin position="1151"/>
        <end position="1163"/>
    </location>
</feature>
<dbReference type="KEGG" id="lpan:LPMP_354810"/>
<feature type="transmembrane region" description="Helical" evidence="2">
    <location>
        <begin position="618"/>
        <end position="639"/>
    </location>
</feature>
<evidence type="ECO:0000313" key="3">
    <source>
        <dbReference type="EMBL" id="AIO02612.1"/>
    </source>
</evidence>
<evidence type="ECO:0000256" key="1">
    <source>
        <dbReference type="SAM" id="MobiDB-lite"/>
    </source>
</evidence>
<feature type="compositionally biased region" description="Basic and acidic residues" evidence="1">
    <location>
        <begin position="788"/>
        <end position="799"/>
    </location>
</feature>
<evidence type="ECO:0000256" key="2">
    <source>
        <dbReference type="SAM" id="Phobius"/>
    </source>
</evidence>
<reference evidence="3 4" key="1">
    <citation type="journal article" date="2015" name="Sci. Rep.">
        <title>The genome of Leishmania panamensis: insights into genomics of the L. (Viannia) subgenus.</title>
        <authorList>
            <person name="Llanes A."/>
            <person name="Restrepo C.M."/>
            <person name="Vecchio G.D."/>
            <person name="Anguizola F.J."/>
            <person name="Lleonart R."/>
        </authorList>
    </citation>
    <scope>NUCLEOTIDE SEQUENCE [LARGE SCALE GENOMIC DNA]</scope>
    <source>
        <strain evidence="3 4">MHOM/PA/94/PSC-1</strain>
    </source>
</reference>
<feature type="compositionally biased region" description="Basic and acidic residues" evidence="1">
    <location>
        <begin position="977"/>
        <end position="996"/>
    </location>
</feature>
<feature type="transmembrane region" description="Helical" evidence="2">
    <location>
        <begin position="275"/>
        <end position="294"/>
    </location>
</feature>
<protein>
    <recommendedName>
        <fullName evidence="5">Transmembrane protein</fullName>
    </recommendedName>
</protein>
<dbReference type="OrthoDB" id="267767at2759"/>
<dbReference type="VEuPathDB" id="TriTrypDB:LPMP_354810"/>
<dbReference type="EMBL" id="CP009404">
    <property type="protein sequence ID" value="AIO02612.1"/>
    <property type="molecule type" value="Genomic_DNA"/>
</dbReference>
<feature type="compositionally biased region" description="Low complexity" evidence="1">
    <location>
        <begin position="728"/>
        <end position="740"/>
    </location>
</feature>
<keyword evidence="4" id="KW-1185">Reference proteome</keyword>
<dbReference type="VEuPathDB" id="TriTrypDB:LPAL13_350056300"/>
<feature type="compositionally biased region" description="Polar residues" evidence="1">
    <location>
        <begin position="836"/>
        <end position="847"/>
    </location>
</feature>
<keyword evidence="2" id="KW-1133">Transmembrane helix</keyword>
<feature type="compositionally biased region" description="Polar residues" evidence="1">
    <location>
        <begin position="997"/>
        <end position="1016"/>
    </location>
</feature>
<organism evidence="3 4">
    <name type="scientific">Leishmania panamensis</name>
    <dbReference type="NCBI Taxonomy" id="5679"/>
    <lineage>
        <taxon>Eukaryota</taxon>
        <taxon>Discoba</taxon>
        <taxon>Euglenozoa</taxon>
        <taxon>Kinetoplastea</taxon>
        <taxon>Metakinetoplastina</taxon>
        <taxon>Trypanosomatida</taxon>
        <taxon>Trypanosomatidae</taxon>
        <taxon>Leishmaniinae</taxon>
        <taxon>Leishmania</taxon>
        <taxon>Leishmania guyanensis species complex</taxon>
    </lineage>
</organism>
<dbReference type="eggNOG" id="ENOG502S7TX">
    <property type="taxonomic scope" value="Eukaryota"/>
</dbReference>
<feature type="transmembrane region" description="Helical" evidence="2">
    <location>
        <begin position="450"/>
        <end position="470"/>
    </location>
</feature>
<feature type="transmembrane region" description="Helical" evidence="2">
    <location>
        <begin position="235"/>
        <end position="254"/>
    </location>
</feature>
<keyword evidence="2" id="KW-0472">Membrane</keyword>
<evidence type="ECO:0000313" key="4">
    <source>
        <dbReference type="Proteomes" id="UP000063063"/>
    </source>
</evidence>
<name>A0A088SLD3_LEIPA</name>
<feature type="region of interest" description="Disordered" evidence="1">
    <location>
        <begin position="1336"/>
        <end position="1369"/>
    </location>
</feature>
<feature type="compositionally biased region" description="Basic and acidic residues" evidence="1">
    <location>
        <begin position="1404"/>
        <end position="1418"/>
    </location>
</feature>
<feature type="compositionally biased region" description="Basic and acidic residues" evidence="1">
    <location>
        <begin position="1079"/>
        <end position="1094"/>
    </location>
</feature>
<dbReference type="GeneID" id="22579509"/>
<feature type="transmembrane region" description="Helical" evidence="2">
    <location>
        <begin position="423"/>
        <end position="444"/>
    </location>
</feature>
<evidence type="ECO:0008006" key="5">
    <source>
        <dbReference type="Google" id="ProtNLM"/>
    </source>
</evidence>